<dbReference type="eggNOG" id="KOG1676">
    <property type="taxonomic scope" value="Eukaryota"/>
</dbReference>
<evidence type="ECO:0000313" key="2">
    <source>
        <dbReference type="EMBL" id="EMS57720.1"/>
    </source>
</evidence>
<sequence>MLLENLARIMPEIQQGYHPPRPRANWGVSDAPATQQPVYMQPGAYPAPWHYNQQQQPQQQQYATGTAAPADASNYNYSQSATHASQGYGDSTYSQQSGRQQAYDYSGYQTQGLSYLQQPGYDQQDYGASISCELNSGWWYCTELWWSSYMTQGSAPQTGYVAPQTQPGYDMQPPPQSTYGQNAYGQPPPPPSSAPYGQAPPTQAGYGQYGYSQPGYGAPPPSPGAPTASQPGYGQ</sequence>
<protein>
    <submittedName>
        <fullName evidence="2">Uncharacterized protein</fullName>
    </submittedName>
</protein>
<dbReference type="AlphaFoldDB" id="M7ZZB3"/>
<dbReference type="EMBL" id="KD141281">
    <property type="protein sequence ID" value="EMS57720.1"/>
    <property type="molecule type" value="Genomic_DNA"/>
</dbReference>
<evidence type="ECO:0000256" key="1">
    <source>
        <dbReference type="SAM" id="MobiDB-lite"/>
    </source>
</evidence>
<name>M7ZZB3_TRIUA</name>
<dbReference type="OMA" id="SISCELN"/>
<feature type="compositionally biased region" description="Low complexity" evidence="1">
    <location>
        <begin position="194"/>
        <end position="216"/>
    </location>
</feature>
<proteinExistence type="predicted"/>
<feature type="compositionally biased region" description="Polar residues" evidence="1">
    <location>
        <begin position="73"/>
        <end position="100"/>
    </location>
</feature>
<feature type="region of interest" description="Disordered" evidence="1">
    <location>
        <begin position="44"/>
        <end position="100"/>
    </location>
</feature>
<gene>
    <name evidence="2" type="ORF">TRIUR3_04739</name>
</gene>
<organism evidence="2">
    <name type="scientific">Triticum urartu</name>
    <name type="common">Red wild einkorn</name>
    <name type="synonym">Crithodium urartu</name>
    <dbReference type="NCBI Taxonomy" id="4572"/>
    <lineage>
        <taxon>Eukaryota</taxon>
        <taxon>Viridiplantae</taxon>
        <taxon>Streptophyta</taxon>
        <taxon>Embryophyta</taxon>
        <taxon>Tracheophyta</taxon>
        <taxon>Spermatophyta</taxon>
        <taxon>Magnoliopsida</taxon>
        <taxon>Liliopsida</taxon>
        <taxon>Poales</taxon>
        <taxon>Poaceae</taxon>
        <taxon>BOP clade</taxon>
        <taxon>Pooideae</taxon>
        <taxon>Triticodae</taxon>
        <taxon>Triticeae</taxon>
        <taxon>Triticinae</taxon>
        <taxon>Triticum</taxon>
    </lineage>
</organism>
<feature type="region of interest" description="Disordered" evidence="1">
    <location>
        <begin position="161"/>
        <end position="235"/>
    </location>
</feature>
<accession>M7ZZB3</accession>
<feature type="compositionally biased region" description="Low complexity" evidence="1">
    <location>
        <begin position="225"/>
        <end position="235"/>
    </location>
</feature>
<reference evidence="2" key="1">
    <citation type="journal article" date="2013" name="Nature">
        <title>Draft genome of the wheat A-genome progenitor Triticum urartu.</title>
        <authorList>
            <person name="Ling H.Q."/>
            <person name="Zhao S."/>
            <person name="Liu D."/>
            <person name="Wang J."/>
            <person name="Sun H."/>
            <person name="Zhang C."/>
            <person name="Fan H."/>
            <person name="Li D."/>
            <person name="Dong L."/>
            <person name="Tao Y."/>
            <person name="Gao C."/>
            <person name="Wu H."/>
            <person name="Li Y."/>
            <person name="Cui Y."/>
            <person name="Guo X."/>
            <person name="Zheng S."/>
            <person name="Wang B."/>
            <person name="Yu K."/>
            <person name="Liang Q."/>
            <person name="Yang W."/>
            <person name="Lou X."/>
            <person name="Chen J."/>
            <person name="Feng M."/>
            <person name="Jian J."/>
            <person name="Zhang X."/>
            <person name="Luo G."/>
            <person name="Jiang Y."/>
            <person name="Liu J."/>
            <person name="Wang Z."/>
            <person name="Sha Y."/>
            <person name="Zhang B."/>
            <person name="Wu H."/>
            <person name="Tang D."/>
            <person name="Shen Q."/>
            <person name="Xue P."/>
            <person name="Zou S."/>
            <person name="Wang X."/>
            <person name="Liu X."/>
            <person name="Wang F."/>
            <person name="Yang Y."/>
            <person name="An X."/>
            <person name="Dong Z."/>
            <person name="Zhang K."/>
            <person name="Zhang X."/>
            <person name="Luo M.C."/>
            <person name="Dvorak J."/>
            <person name="Tong Y."/>
            <person name="Wang J."/>
            <person name="Yang H."/>
            <person name="Li Z."/>
            <person name="Wang D."/>
            <person name="Zhang A."/>
            <person name="Wang J."/>
        </authorList>
    </citation>
    <scope>NUCLEOTIDE SEQUENCE</scope>
</reference>
<dbReference type="STRING" id="4572.M7ZZB3"/>